<feature type="domain" description="Glycoside hydrolase family 42 N-terminal" evidence="3">
    <location>
        <begin position="34"/>
        <end position="182"/>
    </location>
</feature>
<feature type="domain" description="DUF5597" evidence="4">
    <location>
        <begin position="361"/>
        <end position="487"/>
    </location>
</feature>
<evidence type="ECO:0000259" key="4">
    <source>
        <dbReference type="Pfam" id="PF18120"/>
    </source>
</evidence>
<protein>
    <submittedName>
        <fullName evidence="5">Glycoside hydrolase</fullName>
    </submittedName>
</protein>
<evidence type="ECO:0000256" key="2">
    <source>
        <dbReference type="ARBA" id="ARBA00023295"/>
    </source>
</evidence>
<proteinExistence type="predicted"/>
<dbReference type="InterPro" id="IPR017853">
    <property type="entry name" value="GH"/>
</dbReference>
<accession>A0A3T0T6G5</accession>
<evidence type="ECO:0000259" key="3">
    <source>
        <dbReference type="Pfam" id="PF02449"/>
    </source>
</evidence>
<keyword evidence="2" id="KW-0326">Glycosidase</keyword>
<dbReference type="EMBL" id="CP028137">
    <property type="protein sequence ID" value="AZZ54195.1"/>
    <property type="molecule type" value="Genomic_DNA"/>
</dbReference>
<keyword evidence="1 5" id="KW-0378">Hydrolase</keyword>
<dbReference type="GO" id="GO:0004565">
    <property type="term" value="F:beta-galactosidase activity"/>
    <property type="evidence" value="ECO:0007669"/>
    <property type="project" value="InterPro"/>
</dbReference>
<dbReference type="InterPro" id="IPR040719">
    <property type="entry name" value="DUF5597"/>
</dbReference>
<dbReference type="GO" id="GO:0009341">
    <property type="term" value="C:beta-galactosidase complex"/>
    <property type="evidence" value="ECO:0007669"/>
    <property type="project" value="InterPro"/>
</dbReference>
<dbReference type="SUPFAM" id="SSF51445">
    <property type="entry name" value="(Trans)glycosidases"/>
    <property type="match status" value="1"/>
</dbReference>
<evidence type="ECO:0000313" key="5">
    <source>
        <dbReference type="EMBL" id="AZZ54195.1"/>
    </source>
</evidence>
<organism evidence="5 6">
    <name type="scientific">Rathayibacter festucae DSM 15932</name>
    <dbReference type="NCBI Taxonomy" id="1328866"/>
    <lineage>
        <taxon>Bacteria</taxon>
        <taxon>Bacillati</taxon>
        <taxon>Actinomycetota</taxon>
        <taxon>Actinomycetes</taxon>
        <taxon>Micrococcales</taxon>
        <taxon>Microbacteriaceae</taxon>
        <taxon>Rathayibacter</taxon>
    </lineage>
</organism>
<dbReference type="KEGG" id="rfs:C1I64_06340"/>
<evidence type="ECO:0000256" key="1">
    <source>
        <dbReference type="ARBA" id="ARBA00022801"/>
    </source>
</evidence>
<gene>
    <name evidence="5" type="ORF">C1I64_06340</name>
</gene>
<dbReference type="InterPro" id="IPR013529">
    <property type="entry name" value="Glyco_hydro_42_N"/>
</dbReference>
<dbReference type="Proteomes" id="UP000285317">
    <property type="component" value="Chromosome"/>
</dbReference>
<dbReference type="Gene3D" id="3.20.20.80">
    <property type="entry name" value="Glycosidases"/>
    <property type="match status" value="1"/>
</dbReference>
<dbReference type="Pfam" id="PF02449">
    <property type="entry name" value="Glyco_hydro_42"/>
    <property type="match status" value="1"/>
</dbReference>
<reference evidence="5 6" key="1">
    <citation type="submission" date="2018-03" db="EMBL/GenBank/DDBJ databases">
        <title>Bacteriophage NCPPB3778 and a type I-E CRISPR drive the evolution of the US Biological Select Agent, Rathayibacter toxicus.</title>
        <authorList>
            <person name="Davis E.W.II."/>
            <person name="Tabima J.F."/>
            <person name="Weisberg A.J."/>
            <person name="Dantas Lopes L."/>
            <person name="Wiseman M.S."/>
            <person name="Wiseman M.S."/>
            <person name="Pupko T."/>
            <person name="Belcher M.S."/>
            <person name="Sechler A.J."/>
            <person name="Tancos M.A."/>
            <person name="Schroeder B.K."/>
            <person name="Murray T.D."/>
            <person name="Luster D.G."/>
            <person name="Schneider W.L."/>
            <person name="Rogers E."/>
            <person name="Andreote F.D."/>
            <person name="Grunwald N.J."/>
            <person name="Putnam M.L."/>
            <person name="Chang J.H."/>
        </authorList>
    </citation>
    <scope>NUCLEOTIDE SEQUENCE [LARGE SCALE GENOMIC DNA]</scope>
    <source>
        <strain evidence="5 6">DSM 15932</strain>
    </source>
</reference>
<dbReference type="Gene3D" id="2.60.220.20">
    <property type="entry name" value="putative beta-Galactosidase from caulobacter crescentus"/>
    <property type="match status" value="1"/>
</dbReference>
<evidence type="ECO:0000313" key="6">
    <source>
        <dbReference type="Proteomes" id="UP000285317"/>
    </source>
</evidence>
<dbReference type="GO" id="GO:0005975">
    <property type="term" value="P:carbohydrate metabolic process"/>
    <property type="evidence" value="ECO:0007669"/>
    <property type="project" value="InterPro"/>
</dbReference>
<name>A0A3T0T6G5_9MICO</name>
<sequence length="509" mass="55306">MIVDGEPFLALGGELHNSSPSSPAYLAPVWDRLDAAGVRSVIGAASWQLVEPEEGAYDFIAVDDQIAQARKRGIRLILIWFGSYKNAESSYAPSWVRRDEERFPRAERDEDNLLTGRFSLDGPILSVFGEELLRADARAFAALMAHLREVDRDHTVIAVQVQNEVGLLGDSRDRSPLAEAAWSAPVPRALLDGLAERGDMLQPWLRELWRSHGARSVGSWAEVFGSGREADEVFMAWAFSRFVNHVAAAGEREYPLPLFTNAWLGPQPNAALPGQYPSGGPVARMIDVWQIGAPALALLAPDIYIEDFGGAVASFDVVGNAILVPEARPEPGLASVAVGAHGALGFHVFGIEDVLDREELFREFEVLQSLSSVITDAQIDGRIHGFRLATGASGTVELGGYSVTASGPLDTRGMFGEGTGDTAAVVTGYGVVIHLGGDAFLVAARGASVRFARSGELVEWDTLTEGTVVDGQWRPGRTLNGDERYFMFPAHDLRVVRIELLRRPIRVRR</sequence>
<dbReference type="AlphaFoldDB" id="A0A3T0T6G5"/>
<dbReference type="Pfam" id="PF18120">
    <property type="entry name" value="DUF5597"/>
    <property type="match status" value="1"/>
</dbReference>